<feature type="domain" description="Glycosyltransferase 2-like" evidence="2">
    <location>
        <begin position="146"/>
        <end position="262"/>
    </location>
</feature>
<evidence type="ECO:0000313" key="5">
    <source>
        <dbReference type="Proteomes" id="UP000653493"/>
    </source>
</evidence>
<dbReference type="Pfam" id="PF02709">
    <property type="entry name" value="Glyco_transf_7C"/>
    <property type="match status" value="1"/>
</dbReference>
<keyword evidence="5" id="KW-1185">Reference proteome</keyword>
<dbReference type="Pfam" id="PF00535">
    <property type="entry name" value="Glycos_transf_2"/>
    <property type="match status" value="1"/>
</dbReference>
<organism evidence="4 5">
    <name type="scientific">Streptomyces griseoviridis</name>
    <dbReference type="NCBI Taxonomy" id="45398"/>
    <lineage>
        <taxon>Bacteria</taxon>
        <taxon>Bacillati</taxon>
        <taxon>Actinomycetota</taxon>
        <taxon>Actinomycetes</taxon>
        <taxon>Kitasatosporales</taxon>
        <taxon>Streptomycetaceae</taxon>
        <taxon>Streptomyces</taxon>
    </lineage>
</organism>
<accession>A0A918GLI2</accession>
<reference evidence="4" key="2">
    <citation type="submission" date="2020-09" db="EMBL/GenBank/DDBJ databases">
        <authorList>
            <person name="Sun Q."/>
            <person name="Ohkuma M."/>
        </authorList>
    </citation>
    <scope>NUCLEOTIDE SEQUENCE</scope>
    <source>
        <strain evidence="4">JCM 4234</strain>
    </source>
</reference>
<dbReference type="Gene3D" id="3.90.550.10">
    <property type="entry name" value="Spore Coat Polysaccharide Biosynthesis Protein SpsA, Chain A"/>
    <property type="match status" value="1"/>
</dbReference>
<proteinExistence type="predicted"/>
<keyword evidence="1" id="KW-0808">Transferase</keyword>
<comment type="caution">
    <text evidence="4">The sequence shown here is derived from an EMBL/GenBank/DDBJ whole genome shotgun (WGS) entry which is preliminary data.</text>
</comment>
<reference evidence="4" key="1">
    <citation type="journal article" date="2014" name="Int. J. Syst. Evol. Microbiol.">
        <title>Complete genome sequence of Corynebacterium casei LMG S-19264T (=DSM 44701T), isolated from a smear-ripened cheese.</title>
        <authorList>
            <consortium name="US DOE Joint Genome Institute (JGI-PGF)"/>
            <person name="Walter F."/>
            <person name="Albersmeier A."/>
            <person name="Kalinowski J."/>
            <person name="Ruckert C."/>
        </authorList>
    </citation>
    <scope>NUCLEOTIDE SEQUENCE</scope>
    <source>
        <strain evidence="4">JCM 4234</strain>
    </source>
</reference>
<gene>
    <name evidence="4" type="ORF">GCM10010238_33910</name>
</gene>
<dbReference type="Proteomes" id="UP000653493">
    <property type="component" value="Unassembled WGS sequence"/>
</dbReference>
<dbReference type="SUPFAM" id="SSF53448">
    <property type="entry name" value="Nucleotide-diphospho-sugar transferases"/>
    <property type="match status" value="1"/>
</dbReference>
<name>A0A918GLI2_STRGD</name>
<evidence type="ECO:0000313" key="4">
    <source>
        <dbReference type="EMBL" id="GGS41562.1"/>
    </source>
</evidence>
<evidence type="ECO:0008006" key="6">
    <source>
        <dbReference type="Google" id="ProtNLM"/>
    </source>
</evidence>
<dbReference type="GO" id="GO:0016740">
    <property type="term" value="F:transferase activity"/>
    <property type="evidence" value="ECO:0007669"/>
    <property type="project" value="UniProtKB-KW"/>
</dbReference>
<evidence type="ECO:0000259" key="2">
    <source>
        <dbReference type="Pfam" id="PF00535"/>
    </source>
</evidence>
<dbReference type="InterPro" id="IPR027791">
    <property type="entry name" value="Galactosyl_T_C"/>
</dbReference>
<evidence type="ECO:0000259" key="3">
    <source>
        <dbReference type="Pfam" id="PF02709"/>
    </source>
</evidence>
<feature type="domain" description="Galactosyltransferase C-terminal" evidence="3">
    <location>
        <begin position="306"/>
        <end position="341"/>
    </location>
</feature>
<dbReference type="InterPro" id="IPR001173">
    <property type="entry name" value="Glyco_trans_2-like"/>
</dbReference>
<dbReference type="EMBL" id="BMSL01000008">
    <property type="protein sequence ID" value="GGS41562.1"/>
    <property type="molecule type" value="Genomic_DNA"/>
</dbReference>
<dbReference type="AlphaFoldDB" id="A0A918GLI2"/>
<sequence>MTALMSTDPRVLAQAVADSIVVANDPEARRACLLYWQYARPRLEHVLDAATGHADPVIAASAGALAAHPQDPARHRALTAALAARGADDPYSVPVFTAAWEAESVNRLGHHLGARYRTGADPVDVQELLAVPPAPGRADEDAELVVVIPFRDRDTGGARLRNLLACLAALADQSYDRGRYRVTVVEADDRPRWRQAVEARTDRYVFAPKPGLFNKSWAVNVGVVETAGAAEAICVLDADVLVDREFVARNAARFRRPGTSGHLTYRNMLNLGERASDAAIRTRVLAGAAEADTADLRGFVLRRPPGCCLWVRTEAFHRIGGMDERYEGWGGEDNDFAYRMDFHTAFDSYDDVLLHLAHPPAPATKENGELFNAHIPMLSWRPDTPIGRVDRFATEE</sequence>
<evidence type="ECO:0000256" key="1">
    <source>
        <dbReference type="ARBA" id="ARBA00022679"/>
    </source>
</evidence>
<dbReference type="InterPro" id="IPR029044">
    <property type="entry name" value="Nucleotide-diphossugar_trans"/>
</dbReference>
<protein>
    <recommendedName>
        <fullName evidence="6">Galactosyltransferase C-terminal domain-containing protein</fullName>
    </recommendedName>
</protein>